<accession>A0A3G3LLU9</accession>
<protein>
    <recommendedName>
        <fullName evidence="4">Photosystem I assembly protein Ycf4</fullName>
    </recommendedName>
</protein>
<keyword evidence="5" id="KW-0602">Photosynthesis</keyword>
<feature type="transmembrane region" description="Helical" evidence="9">
    <location>
        <begin position="34"/>
        <end position="58"/>
    </location>
</feature>
<evidence type="ECO:0000256" key="4">
    <source>
        <dbReference type="ARBA" id="ARBA00015395"/>
    </source>
</evidence>
<feature type="transmembrane region" description="Helical" evidence="9">
    <location>
        <begin position="78"/>
        <end position="97"/>
    </location>
</feature>
<evidence type="ECO:0000256" key="3">
    <source>
        <dbReference type="ARBA" id="ARBA00008198"/>
    </source>
</evidence>
<dbReference type="RefSeq" id="YP_009538640.1">
    <property type="nucleotide sequence ID" value="NC_039927.1"/>
</dbReference>
<evidence type="ECO:0000256" key="5">
    <source>
        <dbReference type="ARBA" id="ARBA00022531"/>
    </source>
</evidence>
<name>A0A3G3LLU9_9EUGL</name>
<evidence type="ECO:0000313" key="10">
    <source>
        <dbReference type="EMBL" id="AYQ93681.1"/>
    </source>
</evidence>
<keyword evidence="10" id="KW-0934">Plastid</keyword>
<dbReference type="GO" id="GO:0009522">
    <property type="term" value="C:photosystem I"/>
    <property type="evidence" value="ECO:0007669"/>
    <property type="project" value="InterPro"/>
</dbReference>
<comment type="subcellular location">
    <subcellularLocation>
        <location evidence="2">Membrane</location>
        <topology evidence="2">Multi-pass membrane protein</topology>
    </subcellularLocation>
</comment>
<dbReference type="AlphaFoldDB" id="A0A3G3LLU9"/>
<keyword evidence="6 9" id="KW-0812">Transmembrane</keyword>
<dbReference type="GeneID" id="38458589"/>
<organism evidence="10">
    <name type="scientific">Phacus pleuronectes</name>
    <dbReference type="NCBI Taxonomy" id="102908"/>
    <lineage>
        <taxon>Eukaryota</taxon>
        <taxon>Discoba</taxon>
        <taxon>Euglenozoa</taxon>
        <taxon>Euglenida</taxon>
        <taxon>Spirocuta</taxon>
        <taxon>Euglenophyceae</taxon>
        <taxon>Euglenales</taxon>
        <taxon>Phacaceae</taxon>
        <taxon>Phacus</taxon>
    </lineage>
</organism>
<evidence type="ECO:0000256" key="6">
    <source>
        <dbReference type="ARBA" id="ARBA00022692"/>
    </source>
</evidence>
<dbReference type="Pfam" id="PF02392">
    <property type="entry name" value="Ycf4"/>
    <property type="match status" value="1"/>
</dbReference>
<evidence type="ECO:0000256" key="9">
    <source>
        <dbReference type="SAM" id="Phobius"/>
    </source>
</evidence>
<reference evidence="10" key="1">
    <citation type="journal article" date="2018" name="Sci. Rep.">
        <title>Dynamic evolution of inverted repeats in Euglenophyta plastid genomes.</title>
        <authorList>
            <person name="Karnkowska A."/>
            <person name="Bennett M.S."/>
            <person name="Triemer R.E."/>
        </authorList>
    </citation>
    <scope>NUCLEOTIDE SEQUENCE</scope>
</reference>
<keyword evidence="10" id="KW-0150">Chloroplast</keyword>
<evidence type="ECO:0000256" key="8">
    <source>
        <dbReference type="ARBA" id="ARBA00023136"/>
    </source>
</evidence>
<dbReference type="EMBL" id="MH898673">
    <property type="protein sequence ID" value="AYQ93681.1"/>
    <property type="molecule type" value="Genomic_DNA"/>
</dbReference>
<sequence length="200" mass="22749">MVILINLKKYIYKKATIVKTKTILKEEIINEQELIDYCISFILLIGSLGFLITGISSFANLNLVGFLKSNEILFFPQGITMCFYGTIGSITSCYQLINLYSKIGQGYNEINKEKGTLEIYRKGYPGKNDDIKITIQIKDIEAVKLENTSKILNSKQTIFICLKEKKYIPIIQINNPINTNKLEKKATEIASFLNVSLKEK</sequence>
<proteinExistence type="inferred from homology"/>
<dbReference type="InterPro" id="IPR003359">
    <property type="entry name" value="PSI_Ycf4_assembly"/>
</dbReference>
<keyword evidence="7 9" id="KW-1133">Transmembrane helix</keyword>
<evidence type="ECO:0000256" key="7">
    <source>
        <dbReference type="ARBA" id="ARBA00022989"/>
    </source>
</evidence>
<evidence type="ECO:0000256" key="2">
    <source>
        <dbReference type="ARBA" id="ARBA00004141"/>
    </source>
</evidence>
<dbReference type="GO" id="GO:0015979">
    <property type="term" value="P:photosynthesis"/>
    <property type="evidence" value="ECO:0007669"/>
    <property type="project" value="UniProtKB-KW"/>
</dbReference>
<comment type="function">
    <text evidence="1">Seems to be required for the assembly of the photosystem I complex.</text>
</comment>
<evidence type="ECO:0000256" key="1">
    <source>
        <dbReference type="ARBA" id="ARBA00002862"/>
    </source>
</evidence>
<keyword evidence="8 9" id="KW-0472">Membrane</keyword>
<geneLocation type="chloroplast" evidence="10"/>
<comment type="similarity">
    <text evidence="3">Belongs to the Ycf4 family.</text>
</comment>